<organism evidence="2 3">
    <name type="scientific">Chlamydomonas schloesseri</name>
    <dbReference type="NCBI Taxonomy" id="2026947"/>
    <lineage>
        <taxon>Eukaryota</taxon>
        <taxon>Viridiplantae</taxon>
        <taxon>Chlorophyta</taxon>
        <taxon>core chlorophytes</taxon>
        <taxon>Chlorophyceae</taxon>
        <taxon>CS clade</taxon>
        <taxon>Chlamydomonadales</taxon>
        <taxon>Chlamydomonadaceae</taxon>
        <taxon>Chlamydomonas</taxon>
    </lineage>
</organism>
<dbReference type="Proteomes" id="UP000613740">
    <property type="component" value="Unassembled WGS sequence"/>
</dbReference>
<evidence type="ECO:0000256" key="1">
    <source>
        <dbReference type="SAM" id="MobiDB-lite"/>
    </source>
</evidence>
<feature type="region of interest" description="Disordered" evidence="1">
    <location>
        <begin position="147"/>
        <end position="187"/>
    </location>
</feature>
<dbReference type="AlphaFoldDB" id="A0A835SRQ5"/>
<protein>
    <submittedName>
        <fullName evidence="2">Uncharacterized protein</fullName>
    </submittedName>
</protein>
<feature type="compositionally biased region" description="Acidic residues" evidence="1">
    <location>
        <begin position="630"/>
        <end position="653"/>
    </location>
</feature>
<dbReference type="EMBL" id="JAEHOD010000070">
    <property type="protein sequence ID" value="KAG2431948.1"/>
    <property type="molecule type" value="Genomic_DNA"/>
</dbReference>
<feature type="region of interest" description="Disordered" evidence="1">
    <location>
        <begin position="1"/>
        <end position="21"/>
    </location>
</feature>
<feature type="region of interest" description="Disordered" evidence="1">
    <location>
        <begin position="838"/>
        <end position="914"/>
    </location>
</feature>
<feature type="compositionally biased region" description="Low complexity" evidence="1">
    <location>
        <begin position="845"/>
        <end position="869"/>
    </location>
</feature>
<feature type="compositionally biased region" description="Polar residues" evidence="1">
    <location>
        <begin position="276"/>
        <end position="286"/>
    </location>
</feature>
<sequence length="1067" mass="104962">MPTAHLTKSKSISRKEAKEQQELNELRDTVLGSLLGPKPQLPTPQEVLSVGRKEVSTREENFYHDRLAHYAYALHHRPTAGRVQFAKDAKSAAGGDEEAGDEDEEGLLQEYMSVAGRWQEVSLLTDESDPIVTAGVAGMRAVDEGPKAAGGAAGAAARSPAAGGCGRDLQEVDEGPHPPPLLDQLLGEPDVGASFAVRRRESLAATASTTRAGGRRSQDEGSRMFSGCIRGLNSSSSNYSIRPATPPCSGAMLTSTSGEAPGALPPPLSGPEGSSTTVSSSINGGLSATGPRRWSSAVMPRAPSLRPATARPAAGAGPGYGAGAGSAASYELRRSVDPSPHEDALAVTTPFSSAAGAGVGGVSGSVGRRASFSLGLGSASQASLSGAGLGSYGTAAAATAAAAAAAANPSPHPPVCLAGLPPAAFHAPPHRRASSSTAGGALATSATPATASAAAAENSASLTAMRSAWQLTAGTDSARSLLGAAQSAAPTQVVAAGARTDGMLSPPAASARQMGPAGFSSCDVVKQSPAGADGGAGGGGGEVAGGSGSLGAAGQAAWMPTAPSVPLRCVPRTSSCTAVIPSGAGRDSGRDAATARDGWLWAREEAVAPMQQRQAALQRGGDEDFAREEGEGEDESGSDVEESEQEEAEEEERSDIPAVEAVAKGGTEAAAAGAHNEKRNKKKKGKRGLLEEGGRAVESSWRSFSAGVSALRAAAALGVGGIVGRRSMRFGHAPPAVAATAGGEATSAAGLASAGGPPAVGPGTLMLSRRQRRASNVVLPYPYEHTSALAGAGAGDNNSNMSGAAADSTAAAATSPVKGAMAHTPQSQFAAMLETIRPASPAPPSLSASPGASSNAAASAALPARGPGRVMRVPSFLSPHPPAGGHSAVPGAVGGQAAAGGLAPVPSARPRNRRASLDETWLAASLAERAAASPAGAAAAAAAGGSGRVGSMGLTATAPLYSPRRGSLEIARSAASFSVAAPAASTAGSGGATSTTAAPQSQLSFLKRAAAGGGSPASSPVTAVSGAAATAAGGGNIKSPTGSKLGAFDRLVHSLAHALHKPGSKHH</sequence>
<name>A0A835SRQ5_9CHLO</name>
<feature type="region of interest" description="Disordered" evidence="1">
    <location>
        <begin position="250"/>
        <end position="320"/>
    </location>
</feature>
<keyword evidence="3" id="KW-1185">Reference proteome</keyword>
<feature type="compositionally biased region" description="Low complexity" evidence="1">
    <location>
        <begin position="306"/>
        <end position="315"/>
    </location>
</feature>
<comment type="caution">
    <text evidence="2">The sequence shown here is derived from an EMBL/GenBank/DDBJ whole genome shotgun (WGS) entry which is preliminary data.</text>
</comment>
<feature type="compositionally biased region" description="Basic and acidic residues" evidence="1">
    <location>
        <begin position="620"/>
        <end position="629"/>
    </location>
</feature>
<proteinExistence type="predicted"/>
<feature type="region of interest" description="Disordered" evidence="1">
    <location>
        <begin position="611"/>
        <end position="695"/>
    </location>
</feature>
<dbReference type="OrthoDB" id="552152at2759"/>
<feature type="compositionally biased region" description="Low complexity" evidence="1">
    <location>
        <begin position="658"/>
        <end position="674"/>
    </location>
</feature>
<feature type="compositionally biased region" description="Basic residues" evidence="1">
    <location>
        <begin position="678"/>
        <end position="687"/>
    </location>
</feature>
<gene>
    <name evidence="2" type="ORF">HYH02_013166</name>
</gene>
<reference evidence="2" key="1">
    <citation type="journal article" date="2020" name="bioRxiv">
        <title>Comparative genomics of Chlamydomonas.</title>
        <authorList>
            <person name="Craig R.J."/>
            <person name="Hasan A.R."/>
            <person name="Ness R.W."/>
            <person name="Keightley P.D."/>
        </authorList>
    </citation>
    <scope>NUCLEOTIDE SEQUENCE</scope>
    <source>
        <strain evidence="2">CCAP 11/173</strain>
    </source>
</reference>
<accession>A0A835SRQ5</accession>
<evidence type="ECO:0000313" key="3">
    <source>
        <dbReference type="Proteomes" id="UP000613740"/>
    </source>
</evidence>
<feature type="region of interest" description="Disordered" evidence="1">
    <location>
        <begin position="205"/>
        <end position="228"/>
    </location>
</feature>
<evidence type="ECO:0000313" key="2">
    <source>
        <dbReference type="EMBL" id="KAG2431948.1"/>
    </source>
</evidence>